<evidence type="ECO:0000256" key="6">
    <source>
        <dbReference type="SAM" id="MobiDB-lite"/>
    </source>
</evidence>
<comment type="caution">
    <text evidence="10">The sequence shown here is derived from an EMBL/GenBank/DDBJ whole genome shotgun (WGS) entry which is preliminary data.</text>
</comment>
<sequence>MSDATPTPAPAHHSGHDDQAEHPVTHADQDAPAPAPASDQDKKDDKGEGDGKDDKKKNKKPLYKRPLVMLAIVIVVILLLCAGIYAWLHSRSHVSTDDAFIDGRGSQIAAQVSGRVVKLLVDDNEIVHAGQPLLEIDARDYQVKLDQALGQLANAEAQLAQARAQTQVAAANAGQADAQVHEAEVEAGNSARDRARYEGVDKDAISQQQVDQAQTQDRTNAAKVAAAKAQAGASHRQIDAAYAQVKTAQAAVVSARAQVKAAELQLSYTHVVAPVDGRITKRSVESGNYVNPGQALLAIVGQQLWITANFKETQLTNMHAGQPVEIKVDTYPGVKFNGKVASIQAGTGSYFSQLPAENATGNYVKVVQRLPVKIWFDDDRIHQYLLVPGMSVVPTVTVK</sequence>
<keyword evidence="4 7" id="KW-0472">Membrane</keyword>
<feature type="domain" description="CusB-like beta-barrel" evidence="9">
    <location>
        <begin position="303"/>
        <end position="344"/>
    </location>
</feature>
<keyword evidence="2 7" id="KW-0812">Transmembrane</keyword>
<feature type="coiled-coil region" evidence="5">
    <location>
        <begin position="138"/>
        <end position="172"/>
    </location>
</feature>
<name>A0A0N0GNG4_9NEIS</name>
<evidence type="ECO:0000259" key="8">
    <source>
        <dbReference type="Pfam" id="PF25917"/>
    </source>
</evidence>
<dbReference type="InterPro" id="IPR050739">
    <property type="entry name" value="MFP"/>
</dbReference>
<evidence type="ECO:0000313" key="10">
    <source>
        <dbReference type="EMBL" id="KPC52764.1"/>
    </source>
</evidence>
<dbReference type="InterPro" id="IPR058625">
    <property type="entry name" value="MdtA-like_BSH"/>
</dbReference>
<dbReference type="Pfam" id="PF25917">
    <property type="entry name" value="BSH_RND"/>
    <property type="match status" value="1"/>
</dbReference>
<dbReference type="EMBL" id="LAQT01000009">
    <property type="protein sequence ID" value="KPC52764.1"/>
    <property type="molecule type" value="Genomic_DNA"/>
</dbReference>
<evidence type="ECO:0000256" key="1">
    <source>
        <dbReference type="ARBA" id="ARBA00004167"/>
    </source>
</evidence>
<organism evidence="10 11">
    <name type="scientific">Amantichitinum ursilacus</name>
    <dbReference type="NCBI Taxonomy" id="857265"/>
    <lineage>
        <taxon>Bacteria</taxon>
        <taxon>Pseudomonadati</taxon>
        <taxon>Pseudomonadota</taxon>
        <taxon>Betaproteobacteria</taxon>
        <taxon>Neisseriales</taxon>
        <taxon>Chitinibacteraceae</taxon>
        <taxon>Amantichitinum</taxon>
    </lineage>
</organism>
<protein>
    <submittedName>
        <fullName evidence="10">Multidrug export protein EmrA</fullName>
    </submittedName>
</protein>
<evidence type="ECO:0000313" key="11">
    <source>
        <dbReference type="Proteomes" id="UP000037939"/>
    </source>
</evidence>
<dbReference type="PATRIC" id="fig|857265.3.peg.2677"/>
<dbReference type="OrthoDB" id="9811754at2"/>
<evidence type="ECO:0000256" key="2">
    <source>
        <dbReference type="ARBA" id="ARBA00022692"/>
    </source>
</evidence>
<dbReference type="RefSeq" id="WP_053938233.1">
    <property type="nucleotide sequence ID" value="NZ_LAQT01000009.1"/>
</dbReference>
<keyword evidence="3 7" id="KW-1133">Transmembrane helix</keyword>
<comment type="subcellular location">
    <subcellularLocation>
        <location evidence="1">Membrane</location>
        <topology evidence="1">Single-pass membrane protein</topology>
    </subcellularLocation>
</comment>
<gene>
    <name evidence="10" type="primary">emrA_1</name>
    <name evidence="10" type="ORF">WG78_12990</name>
</gene>
<dbReference type="Gene3D" id="2.40.30.170">
    <property type="match status" value="1"/>
</dbReference>
<dbReference type="GO" id="GO:0016020">
    <property type="term" value="C:membrane"/>
    <property type="evidence" value="ECO:0007669"/>
    <property type="project" value="UniProtKB-SubCell"/>
</dbReference>
<dbReference type="Pfam" id="PF25954">
    <property type="entry name" value="Beta-barrel_RND_2"/>
    <property type="match status" value="1"/>
</dbReference>
<keyword evidence="5" id="KW-0175">Coiled coil</keyword>
<evidence type="ECO:0000256" key="5">
    <source>
        <dbReference type="SAM" id="Coils"/>
    </source>
</evidence>
<dbReference type="AlphaFoldDB" id="A0A0N0GNG4"/>
<reference evidence="10 11" key="1">
    <citation type="submission" date="2015-07" db="EMBL/GenBank/DDBJ databases">
        <title>Draft genome sequence of the Amantichitinum ursilacus IGB-41, a new chitin-degrading bacterium.</title>
        <authorList>
            <person name="Kirstahler P."/>
            <person name="Guenther M."/>
            <person name="Grumaz C."/>
            <person name="Rupp S."/>
            <person name="Zibek S."/>
            <person name="Sohn K."/>
        </authorList>
    </citation>
    <scope>NUCLEOTIDE SEQUENCE [LARGE SCALE GENOMIC DNA]</scope>
    <source>
        <strain evidence="10 11">IGB-41</strain>
    </source>
</reference>
<feature type="compositionally biased region" description="Basic and acidic residues" evidence="6">
    <location>
        <begin position="39"/>
        <end position="56"/>
    </location>
</feature>
<feature type="transmembrane region" description="Helical" evidence="7">
    <location>
        <begin position="67"/>
        <end position="88"/>
    </location>
</feature>
<dbReference type="SUPFAM" id="SSF111369">
    <property type="entry name" value="HlyD-like secretion proteins"/>
    <property type="match status" value="2"/>
</dbReference>
<keyword evidence="11" id="KW-1185">Reference proteome</keyword>
<evidence type="ECO:0000259" key="9">
    <source>
        <dbReference type="Pfam" id="PF25954"/>
    </source>
</evidence>
<accession>A0A0N0GNG4</accession>
<dbReference type="PANTHER" id="PTHR30386">
    <property type="entry name" value="MEMBRANE FUSION SUBUNIT OF EMRAB-TOLC MULTIDRUG EFFLUX PUMP"/>
    <property type="match status" value="1"/>
</dbReference>
<dbReference type="Gene3D" id="1.10.287.470">
    <property type="entry name" value="Helix hairpin bin"/>
    <property type="match status" value="1"/>
</dbReference>
<evidence type="ECO:0000256" key="3">
    <source>
        <dbReference type="ARBA" id="ARBA00022989"/>
    </source>
</evidence>
<evidence type="ECO:0000256" key="4">
    <source>
        <dbReference type="ARBA" id="ARBA00023136"/>
    </source>
</evidence>
<dbReference type="STRING" id="857265.WG78_12990"/>
<feature type="region of interest" description="Disordered" evidence="6">
    <location>
        <begin position="1"/>
        <end position="59"/>
    </location>
</feature>
<proteinExistence type="predicted"/>
<evidence type="ECO:0000256" key="7">
    <source>
        <dbReference type="SAM" id="Phobius"/>
    </source>
</evidence>
<feature type="domain" description="Multidrug resistance protein MdtA-like barrel-sandwich hybrid" evidence="8">
    <location>
        <begin position="107"/>
        <end position="300"/>
    </location>
</feature>
<feature type="compositionally biased region" description="Basic and acidic residues" evidence="6">
    <location>
        <begin position="14"/>
        <end position="29"/>
    </location>
</feature>
<dbReference type="GO" id="GO:0055085">
    <property type="term" value="P:transmembrane transport"/>
    <property type="evidence" value="ECO:0007669"/>
    <property type="project" value="InterPro"/>
</dbReference>
<dbReference type="Gene3D" id="2.40.50.100">
    <property type="match status" value="1"/>
</dbReference>
<dbReference type="Proteomes" id="UP000037939">
    <property type="component" value="Unassembled WGS sequence"/>
</dbReference>
<dbReference type="PANTHER" id="PTHR30386:SF26">
    <property type="entry name" value="TRANSPORT PROTEIN COMB"/>
    <property type="match status" value="1"/>
</dbReference>
<dbReference type="InterPro" id="IPR058792">
    <property type="entry name" value="Beta-barrel_RND_2"/>
</dbReference>